<dbReference type="GO" id="GO:0008970">
    <property type="term" value="F:phospholipase A1 activity"/>
    <property type="evidence" value="ECO:0007669"/>
    <property type="project" value="UniProtKB-EC"/>
</dbReference>
<dbReference type="PRINTS" id="PR01486">
    <property type="entry name" value="PHPHLIPASEA1"/>
</dbReference>
<protein>
    <recommendedName>
        <fullName evidence="7 20">Phospholipase A1</fullName>
        <ecNumber evidence="5 20">3.1.1.32</ecNumber>
        <ecNumber evidence="6 20">3.1.1.4</ecNumber>
    </recommendedName>
    <alternativeName>
        <fullName evidence="20">Phosphatidylcholine 1-acylhydrolase</fullName>
    </alternativeName>
</protein>
<accession>A0A9E8KQH2</accession>
<dbReference type="RefSeq" id="WP_251811012.1">
    <property type="nucleotide sequence ID" value="NZ_CP101527.1"/>
</dbReference>
<keyword evidence="13 19" id="KW-0106">Calcium</keyword>
<gene>
    <name evidence="22" type="ORF">NNL22_00840</name>
</gene>
<keyword evidence="10 19" id="KW-0479">Metal-binding</keyword>
<evidence type="ECO:0000256" key="6">
    <source>
        <dbReference type="ARBA" id="ARBA00013278"/>
    </source>
</evidence>
<evidence type="ECO:0000256" key="15">
    <source>
        <dbReference type="ARBA" id="ARBA00023098"/>
    </source>
</evidence>
<dbReference type="Proteomes" id="UP001164472">
    <property type="component" value="Chromosome"/>
</dbReference>
<dbReference type="EC" id="3.1.1.4" evidence="6 20"/>
<comment type="cofactor">
    <cofactor evidence="20">
        <name>Ca(2+)</name>
        <dbReference type="ChEBI" id="CHEBI:29108"/>
    </cofactor>
    <text evidence="20">Binds 1 Ca(2+) ion per monomer. In the dimeric form the Ca(2+) is bound by different amino acids with binding of each Ca(2+) shared with ligands coming from each monomer. The Ca(2+) ion may have a role in catalysis.</text>
</comment>
<evidence type="ECO:0000313" key="23">
    <source>
        <dbReference type="Proteomes" id="UP001164472"/>
    </source>
</evidence>
<dbReference type="Gene3D" id="2.40.230.10">
    <property type="entry name" value="Phospholipase A1"/>
    <property type="match status" value="1"/>
</dbReference>
<evidence type="ECO:0000256" key="13">
    <source>
        <dbReference type="ARBA" id="ARBA00022837"/>
    </source>
</evidence>
<evidence type="ECO:0000256" key="8">
    <source>
        <dbReference type="ARBA" id="ARBA00022452"/>
    </source>
</evidence>
<evidence type="ECO:0000256" key="10">
    <source>
        <dbReference type="ARBA" id="ARBA00022723"/>
    </source>
</evidence>
<evidence type="ECO:0000256" key="16">
    <source>
        <dbReference type="ARBA" id="ARBA00023136"/>
    </source>
</evidence>
<dbReference type="GO" id="GO:0046872">
    <property type="term" value="F:metal ion binding"/>
    <property type="evidence" value="ECO:0007669"/>
    <property type="project" value="UniProtKB-KW"/>
</dbReference>
<organism evidence="22 23">
    <name type="scientific">Alkalimarinus sediminis</name>
    <dbReference type="NCBI Taxonomy" id="1632866"/>
    <lineage>
        <taxon>Bacteria</taxon>
        <taxon>Pseudomonadati</taxon>
        <taxon>Pseudomonadota</taxon>
        <taxon>Gammaproteobacteria</taxon>
        <taxon>Alteromonadales</taxon>
        <taxon>Alteromonadaceae</taxon>
        <taxon>Alkalimarinus</taxon>
    </lineage>
</organism>
<dbReference type="EMBL" id="CP101527">
    <property type="protein sequence ID" value="UZW75185.1"/>
    <property type="molecule type" value="Genomic_DNA"/>
</dbReference>
<evidence type="ECO:0000256" key="1">
    <source>
        <dbReference type="ARBA" id="ARBA00000111"/>
    </source>
</evidence>
<dbReference type="PANTHER" id="PTHR40457:SF1">
    <property type="entry name" value="PHOSPHOLIPASE A1"/>
    <property type="match status" value="1"/>
</dbReference>
<dbReference type="GO" id="GO:0016042">
    <property type="term" value="P:lipid catabolic process"/>
    <property type="evidence" value="ECO:0007669"/>
    <property type="project" value="UniProtKB-KW"/>
</dbReference>
<comment type="catalytic activity">
    <reaction evidence="2 20">
        <text>a 1,2-diacyl-sn-glycero-3-phosphocholine + H2O = a 1-acyl-sn-glycero-3-phosphocholine + a fatty acid + H(+)</text>
        <dbReference type="Rhea" id="RHEA:15801"/>
        <dbReference type="ChEBI" id="CHEBI:15377"/>
        <dbReference type="ChEBI" id="CHEBI:15378"/>
        <dbReference type="ChEBI" id="CHEBI:28868"/>
        <dbReference type="ChEBI" id="CHEBI:57643"/>
        <dbReference type="ChEBI" id="CHEBI:58168"/>
        <dbReference type="EC" id="3.1.1.4"/>
    </reaction>
</comment>
<dbReference type="PANTHER" id="PTHR40457">
    <property type="entry name" value="PHOSPHOLIPASE A1"/>
    <property type="match status" value="1"/>
</dbReference>
<keyword evidence="12 20" id="KW-0378">Hydrolase</keyword>
<evidence type="ECO:0000256" key="7">
    <source>
        <dbReference type="ARBA" id="ARBA00021726"/>
    </source>
</evidence>
<sequence length="341" mass="39101">MRKVSIKSKGINNHYIAGLLFSLCASIAQADKVDDCILDGVRNATEESSLVALNENCERLRASEVEVPERLIEESNTEFNPYVITPHRQNYILAYSYMDNPNQDPYQQNIYPGVTDPINNEEVKLQLSIKVPLTYSKLLTENDAIYFGFTLKSFWQLYSPDISAPFRETNYRPEIYYEAPFPFQPWNGTLLTRVGIEHESNGRSQLLSRSWNRIYAGIGFAQSNWEVYFQPWYRIPEDAKVDDGDPSTPPEPSGDDNPDIEDYMGHYELKGAYAYKDVEFSGLTRYNFKEGNGAIELGMSFPLWGRLKGYVQYFNGYGESMIDYNHQIERIGVGILLTDVL</sequence>
<evidence type="ECO:0000256" key="2">
    <source>
        <dbReference type="ARBA" id="ARBA00001604"/>
    </source>
</evidence>
<evidence type="ECO:0000256" key="5">
    <source>
        <dbReference type="ARBA" id="ARBA00013179"/>
    </source>
</evidence>
<dbReference type="EC" id="3.1.1.32" evidence="5 20"/>
<keyword evidence="16" id="KW-0472">Membrane</keyword>
<feature type="binding site" description="in dimeric form" evidence="19">
    <location>
        <position position="203"/>
    </location>
    <ligand>
        <name>Ca(2+)</name>
        <dbReference type="ChEBI" id="CHEBI:29108"/>
        <label>1</label>
    </ligand>
</feature>
<evidence type="ECO:0000256" key="9">
    <source>
        <dbReference type="ARBA" id="ARBA00022692"/>
    </source>
</evidence>
<evidence type="ECO:0000256" key="12">
    <source>
        <dbReference type="ARBA" id="ARBA00022801"/>
    </source>
</evidence>
<evidence type="ECO:0000313" key="22">
    <source>
        <dbReference type="EMBL" id="UZW75185.1"/>
    </source>
</evidence>
<comment type="function">
    <text evidence="20">Hydrolysis of phosphatidylcholine with phospholipase A2 (EC 3.1.1.4) and phospholipase A1 (EC 3.1.1.32) activities.</text>
</comment>
<evidence type="ECO:0000256" key="14">
    <source>
        <dbReference type="ARBA" id="ARBA00022963"/>
    </source>
</evidence>
<comment type="catalytic activity">
    <reaction evidence="1 20">
        <text>a 1,2-diacyl-sn-glycero-3-phosphocholine + H2O = a 2-acyl-sn-glycero-3-phosphocholine + a fatty acid + H(+)</text>
        <dbReference type="Rhea" id="RHEA:18689"/>
        <dbReference type="ChEBI" id="CHEBI:15377"/>
        <dbReference type="ChEBI" id="CHEBI:15378"/>
        <dbReference type="ChEBI" id="CHEBI:28868"/>
        <dbReference type="ChEBI" id="CHEBI:57643"/>
        <dbReference type="ChEBI" id="CHEBI:57875"/>
        <dbReference type="EC" id="3.1.1.32"/>
    </reaction>
</comment>
<dbReference type="CDD" id="cd00541">
    <property type="entry name" value="OMPLA"/>
    <property type="match status" value="1"/>
</dbReference>
<feature type="binding site" description="in dimeric form" evidence="19">
    <location>
        <position position="208"/>
    </location>
    <ligand>
        <name>Ca(2+)</name>
        <dbReference type="ChEBI" id="CHEBI:29108"/>
        <label>1</label>
    </ligand>
</feature>
<evidence type="ECO:0000256" key="19">
    <source>
        <dbReference type="PIRSR" id="PIRSR603187-2"/>
    </source>
</evidence>
<feature type="binding site" description="in dimeric form" evidence="19">
    <location>
        <position position="256"/>
    </location>
    <ligand>
        <name>Ca(2+)</name>
        <dbReference type="ChEBI" id="CHEBI:29108"/>
        <label>1</label>
    </ligand>
</feature>
<keyword evidence="15 20" id="KW-0443">Lipid metabolism</keyword>
<evidence type="ECO:0000256" key="18">
    <source>
        <dbReference type="PIRSR" id="PIRSR603187-1"/>
    </source>
</evidence>
<proteinExistence type="inferred from homology"/>
<keyword evidence="14 20" id="KW-0442">Lipid degradation</keyword>
<comment type="similarity">
    <text evidence="3 20">Belongs to the phospholipase A1 family.</text>
</comment>
<dbReference type="KEGG" id="asem:NNL22_00840"/>
<evidence type="ECO:0000256" key="4">
    <source>
        <dbReference type="ARBA" id="ARBA00011702"/>
    </source>
</evidence>
<evidence type="ECO:0000256" key="11">
    <source>
        <dbReference type="ARBA" id="ARBA00022729"/>
    </source>
</evidence>
<keyword evidence="8" id="KW-1134">Transmembrane beta strand</keyword>
<dbReference type="SUPFAM" id="SSF56931">
    <property type="entry name" value="Outer membrane phospholipase A (OMPLA)"/>
    <property type="match status" value="1"/>
</dbReference>
<dbReference type="InterPro" id="IPR003187">
    <property type="entry name" value="PLipase_A1"/>
</dbReference>
<keyword evidence="11" id="KW-0732">Signal</keyword>
<comment type="subcellular location">
    <subcellularLocation>
        <location evidence="20">Cell outer membrane</location>
        <topology evidence="20">Multi-pass membrane protein</topology>
    </subcellularLocation>
    <text evidence="20">One of the very few enzymes located there.</text>
</comment>
<evidence type="ECO:0000256" key="20">
    <source>
        <dbReference type="RuleBase" id="RU366027"/>
    </source>
</evidence>
<keyword evidence="17 20" id="KW-0998">Cell outer membrane</keyword>
<dbReference type="InterPro" id="IPR036541">
    <property type="entry name" value="PLipase_A1_sf"/>
</dbReference>
<comment type="subunit">
    <text evidence="4 20">Homodimer; dimerization is reversible, and the dimeric form is the active one.</text>
</comment>
<feature type="active site" description="Proton acceptor" evidence="18">
    <location>
        <position position="198"/>
    </location>
</feature>
<evidence type="ECO:0000256" key="17">
    <source>
        <dbReference type="ARBA" id="ARBA00023237"/>
    </source>
</evidence>
<feature type="binding site" description="in dimeric form" evidence="19">
    <location>
        <position position="163"/>
    </location>
    <ligand>
        <name>Ca(2+)</name>
        <dbReference type="ChEBI" id="CHEBI:29108"/>
        <label>1</label>
    </ligand>
</feature>
<keyword evidence="23" id="KW-1185">Reference proteome</keyword>
<dbReference type="Pfam" id="PF02253">
    <property type="entry name" value="PLA1"/>
    <property type="match status" value="1"/>
</dbReference>
<feature type="active site" description="Nucleophile" evidence="18">
    <location>
        <position position="200"/>
    </location>
</feature>
<dbReference type="GO" id="GO:0004623">
    <property type="term" value="F:phospholipase A2 activity"/>
    <property type="evidence" value="ECO:0007669"/>
    <property type="project" value="UniProtKB-EC"/>
</dbReference>
<reference evidence="22" key="1">
    <citation type="submission" date="2022-07" db="EMBL/GenBank/DDBJ databases">
        <title>Alkalimarinus sp. nov., isolated from gut of a Alitta virens.</title>
        <authorList>
            <person name="Yang A.I."/>
            <person name="Shin N.-R."/>
        </authorList>
    </citation>
    <scope>NUCLEOTIDE SEQUENCE</scope>
    <source>
        <strain evidence="22">FA028</strain>
    </source>
</reference>
<name>A0A9E8KQH2_9ALTE</name>
<dbReference type="GO" id="GO:0009279">
    <property type="term" value="C:cell outer membrane"/>
    <property type="evidence" value="ECO:0007669"/>
    <property type="project" value="UniProtKB-SubCell"/>
</dbReference>
<dbReference type="AlphaFoldDB" id="A0A9E8KQH2"/>
<feature type="region of interest" description="Disordered" evidence="21">
    <location>
        <begin position="240"/>
        <end position="261"/>
    </location>
</feature>
<keyword evidence="9" id="KW-0812">Transmembrane</keyword>
<evidence type="ECO:0000256" key="21">
    <source>
        <dbReference type="SAM" id="MobiDB-lite"/>
    </source>
</evidence>
<evidence type="ECO:0000256" key="3">
    <source>
        <dbReference type="ARBA" id="ARBA00010525"/>
    </source>
</evidence>